<dbReference type="EMBL" id="FNJR01000010">
    <property type="protein sequence ID" value="SDP83884.1"/>
    <property type="molecule type" value="Genomic_DNA"/>
</dbReference>
<dbReference type="AlphaFoldDB" id="A0A1H0VZN9"/>
<evidence type="ECO:0000313" key="2">
    <source>
        <dbReference type="Proteomes" id="UP000199497"/>
    </source>
</evidence>
<organism evidence="1 2">
    <name type="scientific">Actinopolyspora xinjiangensis</name>
    <dbReference type="NCBI Taxonomy" id="405564"/>
    <lineage>
        <taxon>Bacteria</taxon>
        <taxon>Bacillati</taxon>
        <taxon>Actinomycetota</taxon>
        <taxon>Actinomycetes</taxon>
        <taxon>Actinopolysporales</taxon>
        <taxon>Actinopolysporaceae</taxon>
        <taxon>Actinopolyspora</taxon>
    </lineage>
</organism>
<evidence type="ECO:0000313" key="1">
    <source>
        <dbReference type="EMBL" id="SDP83884.1"/>
    </source>
</evidence>
<gene>
    <name evidence="1" type="ORF">SAMN04487905_11057</name>
</gene>
<proteinExistence type="predicted"/>
<dbReference type="STRING" id="405564.SAMN04487905_11057"/>
<accession>A0A1H0VZN9</accession>
<sequence length="51" mass="6403">MFPEEMSRLRCSRLREEAERSRLPRRMAAVRFWRRLACFASRRAERYERLL</sequence>
<protein>
    <submittedName>
        <fullName evidence="1">Uncharacterized protein</fullName>
    </submittedName>
</protein>
<name>A0A1H0VZN9_9ACTN</name>
<dbReference type="Proteomes" id="UP000199497">
    <property type="component" value="Unassembled WGS sequence"/>
</dbReference>
<reference evidence="2" key="1">
    <citation type="submission" date="2016-10" db="EMBL/GenBank/DDBJ databases">
        <authorList>
            <person name="Varghese N."/>
            <person name="Submissions S."/>
        </authorList>
    </citation>
    <scope>NUCLEOTIDE SEQUENCE [LARGE SCALE GENOMIC DNA]</scope>
    <source>
        <strain evidence="2">DSM 46732</strain>
    </source>
</reference>
<keyword evidence="2" id="KW-1185">Reference proteome</keyword>